<dbReference type="Proteomes" id="UP000010471">
    <property type="component" value="Chromosome"/>
</dbReference>
<dbReference type="OrthoDB" id="9800258at2"/>
<dbReference type="AlphaFoldDB" id="K9W9T4"/>
<protein>
    <submittedName>
        <fullName evidence="1">Putative addiction module killer protein</fullName>
    </submittedName>
</protein>
<sequence>MEAQPRQIQNYLTADGRSPFEEWLDSLRDTRAIDKIEKRLKRVASGNLGDYAGVGEGVYELRIDYGPGYRVYFGQIGSIIVLLLCGGDKSTQKQDILRAKEYWRDYERSENPKK</sequence>
<dbReference type="KEGG" id="mic:Mic7113_0620"/>
<dbReference type="PANTHER" id="PTHR41791:SF1">
    <property type="entry name" value="SSL7039 PROTEIN"/>
    <property type="match status" value="1"/>
</dbReference>
<dbReference type="InterPro" id="IPR014056">
    <property type="entry name" value="TypeIITA-like_toxin_pred"/>
</dbReference>
<dbReference type="eggNOG" id="COG3657">
    <property type="taxonomic scope" value="Bacteria"/>
</dbReference>
<gene>
    <name evidence="1" type="ORF">Mic7113_0620</name>
</gene>
<dbReference type="NCBIfam" id="TIGR02683">
    <property type="entry name" value="upstrm_HI1419"/>
    <property type="match status" value="1"/>
</dbReference>
<dbReference type="EMBL" id="CP003630">
    <property type="protein sequence ID" value="AFZ16534.1"/>
    <property type="molecule type" value="Genomic_DNA"/>
</dbReference>
<organism evidence="1 2">
    <name type="scientific">Allocoleopsis franciscana PCC 7113</name>
    <dbReference type="NCBI Taxonomy" id="1173027"/>
    <lineage>
        <taxon>Bacteria</taxon>
        <taxon>Bacillati</taxon>
        <taxon>Cyanobacteriota</taxon>
        <taxon>Cyanophyceae</taxon>
        <taxon>Coleofasciculales</taxon>
        <taxon>Coleofasciculaceae</taxon>
        <taxon>Allocoleopsis</taxon>
        <taxon>Allocoleopsis franciscana</taxon>
    </lineage>
</organism>
<dbReference type="STRING" id="1173027.Mic7113_0620"/>
<evidence type="ECO:0000313" key="1">
    <source>
        <dbReference type="EMBL" id="AFZ16534.1"/>
    </source>
</evidence>
<evidence type="ECO:0000313" key="2">
    <source>
        <dbReference type="Proteomes" id="UP000010471"/>
    </source>
</evidence>
<name>K9W9T4_9CYAN</name>
<dbReference type="HOGENOM" id="CLU_152445_1_0_3"/>
<dbReference type="PIRSF" id="PIRSF028744">
    <property type="entry name" value="Addict_mod_HI1419"/>
    <property type="match status" value="1"/>
</dbReference>
<reference evidence="1 2" key="1">
    <citation type="submission" date="2012-06" db="EMBL/GenBank/DDBJ databases">
        <title>Finished chromosome of genome of Microcoleus sp. PCC 7113.</title>
        <authorList>
            <consortium name="US DOE Joint Genome Institute"/>
            <person name="Gugger M."/>
            <person name="Coursin T."/>
            <person name="Rippka R."/>
            <person name="Tandeau De Marsac N."/>
            <person name="Huntemann M."/>
            <person name="Wei C.-L."/>
            <person name="Han J."/>
            <person name="Detter J.C."/>
            <person name="Han C."/>
            <person name="Tapia R."/>
            <person name="Chen A."/>
            <person name="Kyrpides N."/>
            <person name="Mavromatis K."/>
            <person name="Markowitz V."/>
            <person name="Szeto E."/>
            <person name="Ivanova N."/>
            <person name="Pagani I."/>
            <person name="Pati A."/>
            <person name="Goodwin L."/>
            <person name="Nordberg H.P."/>
            <person name="Cantor M.N."/>
            <person name="Hua S.X."/>
            <person name="Woyke T."/>
            <person name="Kerfeld C.A."/>
        </authorList>
    </citation>
    <scope>NUCLEOTIDE SEQUENCE [LARGE SCALE GENOMIC DNA]</scope>
    <source>
        <strain evidence="1 2">PCC 7113</strain>
    </source>
</reference>
<dbReference type="PANTHER" id="PTHR41791">
    <property type="entry name" value="SSL7039 PROTEIN"/>
    <property type="match status" value="1"/>
</dbReference>
<accession>K9W9T4</accession>
<proteinExistence type="predicted"/>
<dbReference type="RefSeq" id="WP_015180697.1">
    <property type="nucleotide sequence ID" value="NC_019738.1"/>
</dbReference>
<keyword evidence="2" id="KW-1185">Reference proteome</keyword>